<sequence>MKKIVTILGARPQFVKAAVLSRVIKEHKQIEEVIVHTGQHFDNNMSAVFFTEMNIPEPAYNLKIHSLTHGAMTGQMLEKIEEVLLKEKPEAVVVYGDTNSTLAGALAAKKLHIKIVHIEAGLRSFNMSMPEEVNRILTDRMANLLCCPTENAMQNLKDEGYDTLPIQLVNCGDIMKDAVAYYSKFSAKKSTLISKLRLQDKKFIVATLHRQENTDDVQKLQQIISGLEALHTTHEVILPLHPRTKKILEKHQIVPKLTCIEPLGYFDMLELLKHCLLVVTDSGGLQKEAFFNQKNCIIIREETEWLELVNNGFATIVGADSKKMQTAYQEFQTKKSDFSVPLYGDQVGEKIHQSIINLMNN</sequence>
<dbReference type="CDD" id="cd03786">
    <property type="entry name" value="GTB_UDP-GlcNAc_2-Epimerase"/>
    <property type="match status" value="1"/>
</dbReference>
<gene>
    <name evidence="3" type="primary">wbpI</name>
    <name evidence="3" type="ORF">GCM10011416_01590</name>
</gene>
<dbReference type="Gene3D" id="3.40.50.2000">
    <property type="entry name" value="Glycogen Phosphorylase B"/>
    <property type="match status" value="2"/>
</dbReference>
<evidence type="ECO:0000313" key="3">
    <source>
        <dbReference type="EMBL" id="GGG88901.1"/>
    </source>
</evidence>
<reference evidence="3" key="2">
    <citation type="submission" date="2020-09" db="EMBL/GenBank/DDBJ databases">
        <authorList>
            <person name="Sun Q."/>
            <person name="Zhou Y."/>
        </authorList>
    </citation>
    <scope>NUCLEOTIDE SEQUENCE</scope>
    <source>
        <strain evidence="3">CGMCC 1.15763</strain>
    </source>
</reference>
<dbReference type="InterPro" id="IPR029767">
    <property type="entry name" value="WecB-like"/>
</dbReference>
<keyword evidence="4" id="KW-1185">Reference proteome</keyword>
<dbReference type="EMBL" id="BMJW01000001">
    <property type="protein sequence ID" value="GGG88901.1"/>
    <property type="molecule type" value="Genomic_DNA"/>
</dbReference>
<dbReference type="Pfam" id="PF02350">
    <property type="entry name" value="Epimerase_2"/>
    <property type="match status" value="1"/>
</dbReference>
<dbReference type="RefSeq" id="WP_188597371.1">
    <property type="nucleotide sequence ID" value="NZ_BMJW01000001.1"/>
</dbReference>
<protein>
    <submittedName>
        <fullName evidence="3">UDP-2,3-diacetamido-2,3-dideoxy-D-glucuronate 2-epimerase</fullName>
    </submittedName>
</protein>
<name>A0A917HTU0_9FLAO</name>
<dbReference type="PANTHER" id="PTHR43174">
    <property type="entry name" value="UDP-N-ACETYLGLUCOSAMINE 2-EPIMERASE"/>
    <property type="match status" value="1"/>
</dbReference>
<dbReference type="Proteomes" id="UP000633278">
    <property type="component" value="Unassembled WGS sequence"/>
</dbReference>
<feature type="domain" description="UDP-N-acetylglucosamine 2-epimerase" evidence="2">
    <location>
        <begin position="24"/>
        <end position="353"/>
    </location>
</feature>
<dbReference type="AlphaFoldDB" id="A0A917HTU0"/>
<comment type="caution">
    <text evidence="3">The sequence shown here is derived from an EMBL/GenBank/DDBJ whole genome shotgun (WGS) entry which is preliminary data.</text>
</comment>
<dbReference type="GO" id="GO:0016853">
    <property type="term" value="F:isomerase activity"/>
    <property type="evidence" value="ECO:0007669"/>
    <property type="project" value="UniProtKB-KW"/>
</dbReference>
<dbReference type="InterPro" id="IPR003331">
    <property type="entry name" value="UDP_GlcNAc_Epimerase_2_dom"/>
</dbReference>
<comment type="similarity">
    <text evidence="1">Belongs to the UDP-N-acetylglucosamine 2-epimerase family.</text>
</comment>
<evidence type="ECO:0000313" key="4">
    <source>
        <dbReference type="Proteomes" id="UP000633278"/>
    </source>
</evidence>
<dbReference type="NCBIfam" id="TIGR00236">
    <property type="entry name" value="wecB"/>
    <property type="match status" value="1"/>
</dbReference>
<reference evidence="3" key="1">
    <citation type="journal article" date="2014" name="Int. J. Syst. Evol. Microbiol.">
        <title>Complete genome sequence of Corynebacterium casei LMG S-19264T (=DSM 44701T), isolated from a smear-ripened cheese.</title>
        <authorList>
            <consortium name="US DOE Joint Genome Institute (JGI-PGF)"/>
            <person name="Walter F."/>
            <person name="Albersmeier A."/>
            <person name="Kalinowski J."/>
            <person name="Ruckert C."/>
        </authorList>
    </citation>
    <scope>NUCLEOTIDE SEQUENCE</scope>
    <source>
        <strain evidence="3">CGMCC 1.15763</strain>
    </source>
</reference>
<keyword evidence="1" id="KW-0413">Isomerase</keyword>
<dbReference type="SUPFAM" id="SSF53756">
    <property type="entry name" value="UDP-Glycosyltransferase/glycogen phosphorylase"/>
    <property type="match status" value="1"/>
</dbReference>
<dbReference type="PANTHER" id="PTHR43174:SF1">
    <property type="entry name" value="UDP-N-ACETYLGLUCOSAMINE 2-EPIMERASE"/>
    <property type="match status" value="1"/>
</dbReference>
<accession>A0A917HTU0</accession>
<proteinExistence type="inferred from homology"/>
<evidence type="ECO:0000259" key="2">
    <source>
        <dbReference type="Pfam" id="PF02350"/>
    </source>
</evidence>
<evidence type="ECO:0000256" key="1">
    <source>
        <dbReference type="RuleBase" id="RU003513"/>
    </source>
</evidence>
<organism evidence="3 4">
    <name type="scientific">Polaribacter pacificus</name>
    <dbReference type="NCBI Taxonomy" id="1775173"/>
    <lineage>
        <taxon>Bacteria</taxon>
        <taxon>Pseudomonadati</taxon>
        <taxon>Bacteroidota</taxon>
        <taxon>Flavobacteriia</taxon>
        <taxon>Flavobacteriales</taxon>
        <taxon>Flavobacteriaceae</taxon>
    </lineage>
</organism>